<comment type="caution">
    <text evidence="1">The sequence shown here is derived from an EMBL/GenBank/DDBJ whole genome shotgun (WGS) entry which is preliminary data.</text>
</comment>
<evidence type="ECO:0000313" key="1">
    <source>
        <dbReference type="EMBL" id="CAD6992892.1"/>
    </source>
</evidence>
<protein>
    <submittedName>
        <fullName evidence="1">(Mediterranean fruit fly) hypothetical protein</fullName>
    </submittedName>
</protein>
<dbReference type="Proteomes" id="UP000606786">
    <property type="component" value="Unassembled WGS sequence"/>
</dbReference>
<gene>
    <name evidence="1" type="ORF">CCAP1982_LOCUS1727</name>
</gene>
<accession>A0A811U1B8</accession>
<evidence type="ECO:0000313" key="2">
    <source>
        <dbReference type="Proteomes" id="UP000606786"/>
    </source>
</evidence>
<proteinExistence type="predicted"/>
<dbReference type="AlphaFoldDB" id="A0A811U1B8"/>
<sequence>MVNLHGLHRMHGLLVYVNESNSPPTDARTLIHTTESLALCALHYKPAQRKGVKDEMKIVSNEPEDITQPAFVSSERAIALDKVANAALKAKAIAVAVADPANAAAAKVAVASKEDMEL</sequence>
<organism evidence="1 2">
    <name type="scientific">Ceratitis capitata</name>
    <name type="common">Mediterranean fruit fly</name>
    <name type="synonym">Tephritis capitata</name>
    <dbReference type="NCBI Taxonomy" id="7213"/>
    <lineage>
        <taxon>Eukaryota</taxon>
        <taxon>Metazoa</taxon>
        <taxon>Ecdysozoa</taxon>
        <taxon>Arthropoda</taxon>
        <taxon>Hexapoda</taxon>
        <taxon>Insecta</taxon>
        <taxon>Pterygota</taxon>
        <taxon>Neoptera</taxon>
        <taxon>Endopterygota</taxon>
        <taxon>Diptera</taxon>
        <taxon>Brachycera</taxon>
        <taxon>Muscomorpha</taxon>
        <taxon>Tephritoidea</taxon>
        <taxon>Tephritidae</taxon>
        <taxon>Ceratitis</taxon>
        <taxon>Ceratitis</taxon>
    </lineage>
</organism>
<keyword evidence="2" id="KW-1185">Reference proteome</keyword>
<name>A0A811U1B8_CERCA</name>
<reference evidence="1" key="1">
    <citation type="submission" date="2020-11" db="EMBL/GenBank/DDBJ databases">
        <authorList>
            <person name="Whitehead M."/>
        </authorList>
    </citation>
    <scope>NUCLEOTIDE SEQUENCE</scope>
    <source>
        <strain evidence="1">EGII</strain>
    </source>
</reference>
<dbReference type="EMBL" id="CAJHJT010000001">
    <property type="protein sequence ID" value="CAD6992892.1"/>
    <property type="molecule type" value="Genomic_DNA"/>
</dbReference>